<evidence type="ECO:0008006" key="3">
    <source>
        <dbReference type="Google" id="ProtNLM"/>
    </source>
</evidence>
<dbReference type="AlphaFoldDB" id="A0A7C3ESJ3"/>
<dbReference type="Gene3D" id="1.20.5.1700">
    <property type="match status" value="1"/>
</dbReference>
<proteinExistence type="predicted"/>
<evidence type="ECO:0000313" key="2">
    <source>
        <dbReference type="EMBL" id="HFK20764.1"/>
    </source>
</evidence>
<evidence type="ECO:0000256" key="1">
    <source>
        <dbReference type="SAM" id="Coils"/>
    </source>
</evidence>
<keyword evidence="1" id="KW-0175">Coiled coil</keyword>
<gene>
    <name evidence="2" type="ORF">ENS19_05705</name>
</gene>
<protein>
    <recommendedName>
        <fullName evidence="3">DUF5320 domain-containing protein</fullName>
    </recommendedName>
</protein>
<reference evidence="2" key="1">
    <citation type="journal article" date="2020" name="mSystems">
        <title>Genome- and Community-Level Interaction Insights into Carbon Utilization and Element Cycling Functions of Hydrothermarchaeota in Hydrothermal Sediment.</title>
        <authorList>
            <person name="Zhou Z."/>
            <person name="Liu Y."/>
            <person name="Xu W."/>
            <person name="Pan J."/>
            <person name="Luo Z.H."/>
            <person name="Li M."/>
        </authorList>
    </citation>
    <scope>NUCLEOTIDE SEQUENCE [LARGE SCALE GENOMIC DNA]</scope>
    <source>
        <strain evidence="2">SpSt-468</strain>
    </source>
</reference>
<comment type="caution">
    <text evidence="2">The sequence shown here is derived from an EMBL/GenBank/DDBJ whole genome shotgun (WGS) entry which is preliminary data.</text>
</comment>
<sequence length="93" mass="10749">MHGHHYRDVDCGPSAWRGSDCRHRYIGFCRCGRGPHAYYIGEDGKVRSPVLAVPEAEEEKISELEEQIKRLRDDLQNAMSEIERLKGMQPKDH</sequence>
<dbReference type="EMBL" id="DSTX01000011">
    <property type="protein sequence ID" value="HFK20764.1"/>
    <property type="molecule type" value="Genomic_DNA"/>
</dbReference>
<accession>A0A7C3ESJ3</accession>
<organism evidence="2">
    <name type="scientific">Candidatus Methanomethylicus mesodigestus</name>
    <dbReference type="NCBI Taxonomy" id="1867258"/>
    <lineage>
        <taxon>Archaea</taxon>
        <taxon>Thermoproteota</taxon>
        <taxon>Methanosuratincolia</taxon>
        <taxon>Candidatus Methanomethylicales</taxon>
        <taxon>Candidatus Methanomethylicaceae</taxon>
        <taxon>Candidatus Methanomethylicus</taxon>
    </lineage>
</organism>
<name>A0A7C3ESJ3_9CREN</name>
<feature type="coiled-coil region" evidence="1">
    <location>
        <begin position="54"/>
        <end position="88"/>
    </location>
</feature>